<accession>A0A397JGF7</accession>
<evidence type="ECO:0000313" key="2">
    <source>
        <dbReference type="Proteomes" id="UP000266861"/>
    </source>
</evidence>
<comment type="caution">
    <text evidence="1">The sequence shown here is derived from an EMBL/GenBank/DDBJ whole genome shotgun (WGS) entry which is preliminary data.</text>
</comment>
<proteinExistence type="predicted"/>
<gene>
    <name evidence="1" type="ORF">Glove_48g38</name>
</gene>
<dbReference type="EMBL" id="PQFF01000045">
    <property type="protein sequence ID" value="RHZ86667.1"/>
    <property type="molecule type" value="Genomic_DNA"/>
</dbReference>
<dbReference type="OrthoDB" id="2427335at2759"/>
<evidence type="ECO:0000313" key="1">
    <source>
        <dbReference type="EMBL" id="RHZ86667.1"/>
    </source>
</evidence>
<dbReference type="Proteomes" id="UP000266861">
    <property type="component" value="Unassembled WGS sequence"/>
</dbReference>
<sequence length="110" mass="12772">MLKILDDTFHKIDIEQDLKGIKLFPADRIPEDFHEQQPPSVKIIHVIVQAPTTATASKIMEGIMKLSDTREVYSNPKNFLLLPFPYPGRYTHQPKVSESKVQFFIKMYQI</sequence>
<name>A0A397JGF7_9GLOM</name>
<protein>
    <submittedName>
        <fullName evidence="1">Uncharacterized protein</fullName>
    </submittedName>
</protein>
<reference evidence="1 2" key="1">
    <citation type="submission" date="2018-08" db="EMBL/GenBank/DDBJ databases">
        <title>Genome and evolution of the arbuscular mycorrhizal fungus Diversispora epigaea (formerly Glomus versiforme) and its bacterial endosymbionts.</title>
        <authorList>
            <person name="Sun X."/>
            <person name="Fei Z."/>
            <person name="Harrison M."/>
        </authorList>
    </citation>
    <scope>NUCLEOTIDE SEQUENCE [LARGE SCALE GENOMIC DNA]</scope>
    <source>
        <strain evidence="1 2">IT104</strain>
    </source>
</reference>
<keyword evidence="2" id="KW-1185">Reference proteome</keyword>
<dbReference type="AlphaFoldDB" id="A0A397JGF7"/>
<organism evidence="1 2">
    <name type="scientific">Diversispora epigaea</name>
    <dbReference type="NCBI Taxonomy" id="1348612"/>
    <lineage>
        <taxon>Eukaryota</taxon>
        <taxon>Fungi</taxon>
        <taxon>Fungi incertae sedis</taxon>
        <taxon>Mucoromycota</taxon>
        <taxon>Glomeromycotina</taxon>
        <taxon>Glomeromycetes</taxon>
        <taxon>Diversisporales</taxon>
        <taxon>Diversisporaceae</taxon>
        <taxon>Diversispora</taxon>
    </lineage>
</organism>